<protein>
    <submittedName>
        <fullName evidence="4">Ferric-dicitrate binding protein FerR (Iron transport regulator)</fullName>
    </submittedName>
</protein>
<evidence type="ECO:0000313" key="5">
    <source>
        <dbReference type="Proteomes" id="UP000588604"/>
    </source>
</evidence>
<evidence type="ECO:0000259" key="2">
    <source>
        <dbReference type="Pfam" id="PF04773"/>
    </source>
</evidence>
<evidence type="ECO:0000313" key="4">
    <source>
        <dbReference type="EMBL" id="MBB6326074.1"/>
    </source>
</evidence>
<dbReference type="PANTHER" id="PTHR30273:SF2">
    <property type="entry name" value="PROTEIN FECR"/>
    <property type="match status" value="1"/>
</dbReference>
<feature type="domain" description="Protein FecR C-terminal" evidence="3">
    <location>
        <begin position="255"/>
        <end position="319"/>
    </location>
</feature>
<dbReference type="InterPro" id="IPR012373">
    <property type="entry name" value="Ferrdict_sens_TM"/>
</dbReference>
<accession>A0A841MMQ5</accession>
<dbReference type="Gene3D" id="3.55.50.30">
    <property type="match status" value="1"/>
</dbReference>
<dbReference type="RefSeq" id="WP_184494703.1">
    <property type="nucleotide sequence ID" value="NZ_JACIJO010000002.1"/>
</dbReference>
<gene>
    <name evidence="4" type="ORF">FHS59_001702</name>
</gene>
<dbReference type="GO" id="GO:0016989">
    <property type="term" value="F:sigma factor antagonist activity"/>
    <property type="evidence" value="ECO:0007669"/>
    <property type="project" value="TreeGrafter"/>
</dbReference>
<dbReference type="PIRSF" id="PIRSF018266">
    <property type="entry name" value="FecR"/>
    <property type="match status" value="1"/>
</dbReference>
<dbReference type="AlphaFoldDB" id="A0A841MMQ5"/>
<keyword evidence="1" id="KW-1133">Transmembrane helix</keyword>
<feature type="domain" description="FecR protein" evidence="2">
    <location>
        <begin position="126"/>
        <end position="209"/>
    </location>
</feature>
<proteinExistence type="predicted"/>
<feature type="transmembrane region" description="Helical" evidence="1">
    <location>
        <begin position="82"/>
        <end position="105"/>
    </location>
</feature>
<name>A0A841MMQ5_9BACT</name>
<sequence length="326" mass="36619">MNEQEEFYIDSLIAKYIVGEISSQEEKQLMDWCALSDQNQKVLDDELLIFQKANLGSDQSFDAELAWKKIQPKIQKTKKGKVIAFPVWKVAAGFILICAMAFLIYQQLNQPEKFEFLSENQVETQILPDQTSISLNRGSEVNVEYNEKKKTGLIKLSGESLISIPEDKKVNWQVQVDQLLIEDIGTVFNVNAYPENPIVEVTVIEGEVRMYLNSQEGININLLAGEKGTFDKSTGVFSKAEAESNVAAYSSRSFSYFNDDLASIIDQLSEVYQRPIRLEGAIGNCRLTVDFENEELDTILGIIAETLNLEIKTSGNEIVLSGESCN</sequence>
<reference evidence="4 5" key="1">
    <citation type="submission" date="2020-08" db="EMBL/GenBank/DDBJ databases">
        <title>Genomic Encyclopedia of Type Strains, Phase IV (KMG-IV): sequencing the most valuable type-strain genomes for metagenomic binning, comparative biology and taxonomic classification.</title>
        <authorList>
            <person name="Goeker M."/>
        </authorList>
    </citation>
    <scope>NUCLEOTIDE SEQUENCE [LARGE SCALE GENOMIC DNA]</scope>
    <source>
        <strain evidence="4 5">DSM 102044</strain>
    </source>
</reference>
<keyword evidence="5" id="KW-1185">Reference proteome</keyword>
<evidence type="ECO:0000259" key="3">
    <source>
        <dbReference type="Pfam" id="PF16344"/>
    </source>
</evidence>
<evidence type="ECO:0000256" key="1">
    <source>
        <dbReference type="SAM" id="Phobius"/>
    </source>
</evidence>
<dbReference type="Pfam" id="PF04773">
    <property type="entry name" value="FecR"/>
    <property type="match status" value="1"/>
</dbReference>
<dbReference type="Pfam" id="PF16344">
    <property type="entry name" value="FecR_C"/>
    <property type="match status" value="1"/>
</dbReference>
<organism evidence="4 5">
    <name type="scientific">Algoriphagus iocasae</name>
    <dbReference type="NCBI Taxonomy" id="1836499"/>
    <lineage>
        <taxon>Bacteria</taxon>
        <taxon>Pseudomonadati</taxon>
        <taxon>Bacteroidota</taxon>
        <taxon>Cytophagia</taxon>
        <taxon>Cytophagales</taxon>
        <taxon>Cyclobacteriaceae</taxon>
        <taxon>Algoriphagus</taxon>
    </lineage>
</organism>
<comment type="caution">
    <text evidence="4">The sequence shown here is derived from an EMBL/GenBank/DDBJ whole genome shotgun (WGS) entry which is preliminary data.</text>
</comment>
<dbReference type="InterPro" id="IPR006860">
    <property type="entry name" value="FecR"/>
</dbReference>
<keyword evidence="1" id="KW-0472">Membrane</keyword>
<dbReference type="InterPro" id="IPR032508">
    <property type="entry name" value="FecR_C"/>
</dbReference>
<keyword evidence="1" id="KW-0812">Transmembrane</keyword>
<dbReference type="Gene3D" id="2.60.120.1440">
    <property type="match status" value="1"/>
</dbReference>
<dbReference type="Proteomes" id="UP000588604">
    <property type="component" value="Unassembled WGS sequence"/>
</dbReference>
<dbReference type="PANTHER" id="PTHR30273">
    <property type="entry name" value="PERIPLASMIC SIGNAL SENSOR AND SIGMA FACTOR ACTIVATOR FECR-RELATED"/>
    <property type="match status" value="1"/>
</dbReference>
<dbReference type="EMBL" id="JACIJO010000002">
    <property type="protein sequence ID" value="MBB6326074.1"/>
    <property type="molecule type" value="Genomic_DNA"/>
</dbReference>